<organism evidence="1 2">
    <name type="scientific">Aphis craccivora</name>
    <name type="common">Cowpea aphid</name>
    <dbReference type="NCBI Taxonomy" id="307492"/>
    <lineage>
        <taxon>Eukaryota</taxon>
        <taxon>Metazoa</taxon>
        <taxon>Ecdysozoa</taxon>
        <taxon>Arthropoda</taxon>
        <taxon>Hexapoda</taxon>
        <taxon>Insecta</taxon>
        <taxon>Pterygota</taxon>
        <taxon>Neoptera</taxon>
        <taxon>Paraneoptera</taxon>
        <taxon>Hemiptera</taxon>
        <taxon>Sternorrhyncha</taxon>
        <taxon>Aphidomorpha</taxon>
        <taxon>Aphidoidea</taxon>
        <taxon>Aphididae</taxon>
        <taxon>Aphidini</taxon>
        <taxon>Aphis</taxon>
        <taxon>Aphis</taxon>
    </lineage>
</organism>
<reference evidence="1 2" key="1">
    <citation type="submission" date="2019-08" db="EMBL/GenBank/DDBJ databases">
        <title>Whole genome of Aphis craccivora.</title>
        <authorList>
            <person name="Voronova N.V."/>
            <person name="Shulinski R.S."/>
            <person name="Bandarenka Y.V."/>
            <person name="Zhorov D.G."/>
            <person name="Warner D."/>
        </authorList>
    </citation>
    <scope>NUCLEOTIDE SEQUENCE [LARGE SCALE GENOMIC DNA]</scope>
    <source>
        <strain evidence="1">180601</strain>
        <tissue evidence="1">Whole Body</tissue>
    </source>
</reference>
<name>A0A6G0XZD4_APHCR</name>
<keyword evidence="2" id="KW-1185">Reference proteome</keyword>
<dbReference type="Proteomes" id="UP000478052">
    <property type="component" value="Unassembled WGS sequence"/>
</dbReference>
<accession>A0A6G0XZD4</accession>
<comment type="caution">
    <text evidence="1">The sequence shown here is derived from an EMBL/GenBank/DDBJ whole genome shotgun (WGS) entry which is preliminary data.</text>
</comment>
<evidence type="ECO:0000313" key="1">
    <source>
        <dbReference type="EMBL" id="KAF0746154.1"/>
    </source>
</evidence>
<dbReference type="EMBL" id="VUJU01007309">
    <property type="protein sequence ID" value="KAF0746154.1"/>
    <property type="molecule type" value="Genomic_DNA"/>
</dbReference>
<protein>
    <submittedName>
        <fullName evidence="1">Uncharacterized protein</fullName>
    </submittedName>
</protein>
<sequence>MRPITNLKKMFTLFVQYFTEPDDIQQKQIKFDYLKNETLETILKYRIVILRQLQIPLDKQIAFCGNKPHTNFGGF</sequence>
<evidence type="ECO:0000313" key="2">
    <source>
        <dbReference type="Proteomes" id="UP000478052"/>
    </source>
</evidence>
<proteinExistence type="predicted"/>
<dbReference type="AlphaFoldDB" id="A0A6G0XZD4"/>
<dbReference type="OrthoDB" id="10033706at2759"/>
<gene>
    <name evidence="1" type="ORF">FWK35_00024338</name>
</gene>